<dbReference type="GO" id="GO:0006015">
    <property type="term" value="P:5-phosphoribose 1-diphosphate biosynthetic process"/>
    <property type="evidence" value="ECO:0007669"/>
    <property type="project" value="TreeGrafter"/>
</dbReference>
<sequence length="236" mass="26140">MSTLLHSASTCSYSSSSFSHITTTLILSPYFSLRNGVVYQRKIKKVITALKLKNGRPNTSLELGKIKMKDLFDGEICVQLQESVRRADKNTQGHESIATKLVANLITKTSENHVLACDHMYGQSFILDYVASKTICSDDIVVVSPDVVGLLEHMLFPKKFDTSLAIVDKRRQGHNVVEVMNLIGDVKGKVAVMVDDMIDTASTIAKDTYELGPSSPLSMTLLNWVLKNHLGKPWNL</sequence>
<evidence type="ECO:0000256" key="1">
    <source>
        <dbReference type="ARBA" id="ARBA00006478"/>
    </source>
</evidence>
<gene>
    <name evidence="3" type="ORF">RJT34_12110</name>
</gene>
<dbReference type="CDD" id="cd06223">
    <property type="entry name" value="PRTases_typeI"/>
    <property type="match status" value="1"/>
</dbReference>
<comment type="caution">
    <text evidence="3">The sequence shown here is derived from an EMBL/GenBank/DDBJ whole genome shotgun (WGS) entry which is preliminary data.</text>
</comment>
<dbReference type="Gene3D" id="3.40.50.2020">
    <property type="match status" value="2"/>
</dbReference>
<name>A0AAN9PKM8_CLITE</name>
<dbReference type="GO" id="GO:0000287">
    <property type="term" value="F:magnesium ion binding"/>
    <property type="evidence" value="ECO:0007669"/>
    <property type="project" value="InterPro"/>
</dbReference>
<dbReference type="Pfam" id="PF00156">
    <property type="entry name" value="Pribosyltran"/>
    <property type="match status" value="1"/>
</dbReference>
<dbReference type="PANTHER" id="PTHR10210">
    <property type="entry name" value="RIBOSE-PHOSPHATE DIPHOSPHOKINASE FAMILY MEMBER"/>
    <property type="match status" value="1"/>
</dbReference>
<dbReference type="AlphaFoldDB" id="A0AAN9PKM8"/>
<protein>
    <recommendedName>
        <fullName evidence="2">Phosphoribosyltransferase domain-containing protein</fullName>
    </recommendedName>
</protein>
<dbReference type="Proteomes" id="UP001359559">
    <property type="component" value="Unassembled WGS sequence"/>
</dbReference>
<accession>A0AAN9PKM8</accession>
<dbReference type="GO" id="GO:0004749">
    <property type="term" value="F:ribose phosphate diphosphokinase activity"/>
    <property type="evidence" value="ECO:0007669"/>
    <property type="project" value="TreeGrafter"/>
</dbReference>
<dbReference type="InterPro" id="IPR029057">
    <property type="entry name" value="PRTase-like"/>
</dbReference>
<keyword evidence="4" id="KW-1185">Reference proteome</keyword>
<proteinExistence type="inferred from homology"/>
<dbReference type="GO" id="GO:0005737">
    <property type="term" value="C:cytoplasm"/>
    <property type="evidence" value="ECO:0007669"/>
    <property type="project" value="TreeGrafter"/>
</dbReference>
<reference evidence="3 4" key="1">
    <citation type="submission" date="2024-01" db="EMBL/GenBank/DDBJ databases">
        <title>The genomes of 5 underutilized Papilionoideae crops provide insights into root nodulation and disease resistance.</title>
        <authorList>
            <person name="Yuan L."/>
        </authorList>
    </citation>
    <scope>NUCLEOTIDE SEQUENCE [LARGE SCALE GENOMIC DNA]</scope>
    <source>
        <strain evidence="3">LY-2023</strain>
        <tissue evidence="3">Leaf</tissue>
    </source>
</reference>
<dbReference type="PANTHER" id="PTHR10210:SF120">
    <property type="entry name" value="RIBOSE-PHOSPHATE PYROPHOSPHOKINASE 5, CHLOROPLASTIC"/>
    <property type="match status" value="1"/>
</dbReference>
<comment type="similarity">
    <text evidence="1">Belongs to the ribose-phosphate pyrophosphokinase family.</text>
</comment>
<dbReference type="SUPFAM" id="SSF53271">
    <property type="entry name" value="PRTase-like"/>
    <property type="match status" value="1"/>
</dbReference>
<dbReference type="EMBL" id="JAYKXN010000003">
    <property type="protein sequence ID" value="KAK7301249.1"/>
    <property type="molecule type" value="Genomic_DNA"/>
</dbReference>
<evidence type="ECO:0000313" key="4">
    <source>
        <dbReference type="Proteomes" id="UP001359559"/>
    </source>
</evidence>
<evidence type="ECO:0000259" key="2">
    <source>
        <dbReference type="Pfam" id="PF00156"/>
    </source>
</evidence>
<evidence type="ECO:0000313" key="3">
    <source>
        <dbReference type="EMBL" id="KAK7301249.1"/>
    </source>
</evidence>
<dbReference type="GO" id="GO:0006164">
    <property type="term" value="P:purine nucleotide biosynthetic process"/>
    <property type="evidence" value="ECO:0007669"/>
    <property type="project" value="TreeGrafter"/>
</dbReference>
<dbReference type="InterPro" id="IPR005946">
    <property type="entry name" value="Rib-P_diPkinase"/>
</dbReference>
<dbReference type="GO" id="GO:0002189">
    <property type="term" value="C:ribose phosphate diphosphokinase complex"/>
    <property type="evidence" value="ECO:0007669"/>
    <property type="project" value="TreeGrafter"/>
</dbReference>
<feature type="domain" description="Phosphoribosyltransferase" evidence="2">
    <location>
        <begin position="139"/>
        <end position="206"/>
    </location>
</feature>
<organism evidence="3 4">
    <name type="scientific">Clitoria ternatea</name>
    <name type="common">Butterfly pea</name>
    <dbReference type="NCBI Taxonomy" id="43366"/>
    <lineage>
        <taxon>Eukaryota</taxon>
        <taxon>Viridiplantae</taxon>
        <taxon>Streptophyta</taxon>
        <taxon>Embryophyta</taxon>
        <taxon>Tracheophyta</taxon>
        <taxon>Spermatophyta</taxon>
        <taxon>Magnoliopsida</taxon>
        <taxon>eudicotyledons</taxon>
        <taxon>Gunneridae</taxon>
        <taxon>Pentapetalae</taxon>
        <taxon>rosids</taxon>
        <taxon>fabids</taxon>
        <taxon>Fabales</taxon>
        <taxon>Fabaceae</taxon>
        <taxon>Papilionoideae</taxon>
        <taxon>50 kb inversion clade</taxon>
        <taxon>NPAAA clade</taxon>
        <taxon>indigoferoid/millettioid clade</taxon>
        <taxon>Phaseoleae</taxon>
        <taxon>Clitoria</taxon>
    </lineage>
</organism>
<dbReference type="InterPro" id="IPR000836">
    <property type="entry name" value="PRTase_dom"/>
</dbReference>